<protein>
    <submittedName>
        <fullName evidence="1">Uncharacterized protein</fullName>
    </submittedName>
</protein>
<gene>
    <name evidence="1" type="ORF">ACFFGV_10500</name>
</gene>
<accession>A0ABV6LNJ7</accession>
<name>A0ABV6LNJ7_9BACI</name>
<organism evidence="1 2">
    <name type="scientific">Pontibacillus salicampi</name>
    <dbReference type="NCBI Taxonomy" id="1449801"/>
    <lineage>
        <taxon>Bacteria</taxon>
        <taxon>Bacillati</taxon>
        <taxon>Bacillota</taxon>
        <taxon>Bacilli</taxon>
        <taxon>Bacillales</taxon>
        <taxon>Bacillaceae</taxon>
        <taxon>Pontibacillus</taxon>
    </lineage>
</organism>
<keyword evidence="2" id="KW-1185">Reference proteome</keyword>
<evidence type="ECO:0000313" key="2">
    <source>
        <dbReference type="Proteomes" id="UP001589836"/>
    </source>
</evidence>
<sequence>MQSLQDTVYNWLTIKVVADTRPDDTSAVETSAFFWELLKEEHHVQDINVERLEEMYVVACQTATETRMYRFPTELIDCMHNTIKEEPEKFRNYE</sequence>
<dbReference type="EMBL" id="JBHLTP010000009">
    <property type="protein sequence ID" value="MFC0523989.1"/>
    <property type="molecule type" value="Genomic_DNA"/>
</dbReference>
<comment type="caution">
    <text evidence="1">The sequence shown here is derived from an EMBL/GenBank/DDBJ whole genome shotgun (WGS) entry which is preliminary data.</text>
</comment>
<dbReference type="RefSeq" id="WP_377347502.1">
    <property type="nucleotide sequence ID" value="NZ_JBHLTP010000009.1"/>
</dbReference>
<evidence type="ECO:0000313" key="1">
    <source>
        <dbReference type="EMBL" id="MFC0523989.1"/>
    </source>
</evidence>
<reference evidence="1 2" key="1">
    <citation type="submission" date="2024-09" db="EMBL/GenBank/DDBJ databases">
        <authorList>
            <person name="Sun Q."/>
            <person name="Mori K."/>
        </authorList>
    </citation>
    <scope>NUCLEOTIDE SEQUENCE [LARGE SCALE GENOMIC DNA]</scope>
    <source>
        <strain evidence="1 2">NCAIM B.02529</strain>
    </source>
</reference>
<dbReference type="Proteomes" id="UP001589836">
    <property type="component" value="Unassembled WGS sequence"/>
</dbReference>
<proteinExistence type="predicted"/>